<gene>
    <name evidence="1" type="ORF">C4520_09775</name>
</gene>
<comment type="caution">
    <text evidence="1">The sequence shown here is derived from an EMBL/GenBank/DDBJ whole genome shotgun (WGS) entry which is preliminary data.</text>
</comment>
<organism evidence="1 2">
    <name type="scientific">Abyssobacteria bacterium (strain SURF_5)</name>
    <dbReference type="NCBI Taxonomy" id="2093360"/>
    <lineage>
        <taxon>Bacteria</taxon>
        <taxon>Pseudomonadati</taxon>
        <taxon>Candidatus Hydrogenedentota</taxon>
        <taxon>Candidatus Abyssobacteria</taxon>
    </lineage>
</organism>
<dbReference type="EMBL" id="QZKU01000068">
    <property type="protein sequence ID" value="RJP21293.1"/>
    <property type="molecule type" value="Genomic_DNA"/>
</dbReference>
<dbReference type="Proteomes" id="UP000265882">
    <property type="component" value="Unassembled WGS sequence"/>
</dbReference>
<sequence length="72" mass="8594">MNFLLFLPEQNIPALLSFCYEYHIRAGFLSTRGNGIDRRRDLSFISKNGYNSMRAQFRPRFLRKGFFQDLIQ</sequence>
<reference evidence="1 2" key="1">
    <citation type="journal article" date="2017" name="ISME J.">
        <title>Energy and carbon metabolisms in a deep terrestrial subsurface fluid microbial community.</title>
        <authorList>
            <person name="Momper L."/>
            <person name="Jungbluth S.P."/>
            <person name="Lee M.D."/>
            <person name="Amend J.P."/>
        </authorList>
    </citation>
    <scope>NUCLEOTIDE SEQUENCE [LARGE SCALE GENOMIC DNA]</scope>
    <source>
        <strain evidence="1">SURF_5</strain>
    </source>
</reference>
<accession>A0A3A4NKT9</accession>
<proteinExistence type="predicted"/>
<dbReference type="AlphaFoldDB" id="A0A3A4NKT9"/>
<evidence type="ECO:0000313" key="2">
    <source>
        <dbReference type="Proteomes" id="UP000265882"/>
    </source>
</evidence>
<evidence type="ECO:0000313" key="1">
    <source>
        <dbReference type="EMBL" id="RJP21293.1"/>
    </source>
</evidence>
<protein>
    <submittedName>
        <fullName evidence="1">Uncharacterized protein</fullName>
    </submittedName>
</protein>
<name>A0A3A4NKT9_ABYX5</name>